<dbReference type="GO" id="GO:0008270">
    <property type="term" value="F:zinc ion binding"/>
    <property type="evidence" value="ECO:0007669"/>
    <property type="project" value="UniProtKB-KW"/>
</dbReference>
<dbReference type="PROSITE" id="PS50089">
    <property type="entry name" value="ZF_RING_2"/>
    <property type="match status" value="1"/>
</dbReference>
<dbReference type="Pfam" id="PF13639">
    <property type="entry name" value="zf-RING_2"/>
    <property type="match status" value="1"/>
</dbReference>
<keyword evidence="1" id="KW-0479">Metal-binding</keyword>
<dbReference type="GO" id="GO:0005524">
    <property type="term" value="F:ATP binding"/>
    <property type="evidence" value="ECO:0007669"/>
    <property type="project" value="InterPro"/>
</dbReference>
<dbReference type="GO" id="GO:0016787">
    <property type="term" value="F:hydrolase activity"/>
    <property type="evidence" value="ECO:0007669"/>
    <property type="project" value="UniProtKB-KW"/>
</dbReference>
<evidence type="ECO:0000256" key="2">
    <source>
        <dbReference type="ARBA" id="ARBA00022741"/>
    </source>
</evidence>
<dbReference type="InterPro" id="IPR000330">
    <property type="entry name" value="SNF2_N"/>
</dbReference>
<accession>A0A0A8KZ28</accession>
<feature type="region of interest" description="Disordered" evidence="8">
    <location>
        <begin position="845"/>
        <end position="864"/>
    </location>
</feature>
<dbReference type="InterPro" id="IPR049730">
    <property type="entry name" value="SNF2/RAD54-like_C"/>
</dbReference>
<dbReference type="InterPro" id="IPR027417">
    <property type="entry name" value="P-loop_NTPase"/>
</dbReference>
<evidence type="ECO:0000313" key="11">
    <source>
        <dbReference type="EMBL" id="CDO91788.1"/>
    </source>
</evidence>
<dbReference type="InterPro" id="IPR052583">
    <property type="entry name" value="ATP-helicase/E3_Ub-Ligase"/>
</dbReference>
<dbReference type="Gene3D" id="3.40.50.300">
    <property type="entry name" value="P-loop containing nucleotide triphosphate hydrolases"/>
    <property type="match status" value="1"/>
</dbReference>
<feature type="compositionally biased region" description="Basic and acidic residues" evidence="8">
    <location>
        <begin position="845"/>
        <end position="860"/>
    </location>
</feature>
<dbReference type="Proteomes" id="UP000031516">
    <property type="component" value="Unassembled WGS sequence"/>
</dbReference>
<keyword evidence="3 7" id="KW-0863">Zinc-finger</keyword>
<dbReference type="Gene3D" id="3.40.50.10810">
    <property type="entry name" value="Tandem AAA-ATPase domain"/>
    <property type="match status" value="1"/>
</dbReference>
<evidence type="ECO:0000256" key="5">
    <source>
        <dbReference type="ARBA" id="ARBA00022833"/>
    </source>
</evidence>
<dbReference type="EMBL" id="CCBQ010000004">
    <property type="protein sequence ID" value="CDO91788.1"/>
    <property type="molecule type" value="Genomic_DNA"/>
</dbReference>
<dbReference type="GO" id="GO:0061630">
    <property type="term" value="F:ubiquitin protein ligase activity"/>
    <property type="evidence" value="ECO:0007669"/>
    <property type="project" value="TreeGrafter"/>
</dbReference>
<dbReference type="InterPro" id="IPR038718">
    <property type="entry name" value="SNF2-like_sf"/>
</dbReference>
<dbReference type="SUPFAM" id="SSF52540">
    <property type="entry name" value="P-loop containing nucleoside triphosphate hydrolases"/>
    <property type="match status" value="2"/>
</dbReference>
<feature type="domain" description="RING-type" evidence="9">
    <location>
        <begin position="1196"/>
        <end position="1234"/>
    </location>
</feature>
<evidence type="ECO:0000256" key="3">
    <source>
        <dbReference type="ARBA" id="ARBA00022771"/>
    </source>
</evidence>
<reference evidence="11 12" key="1">
    <citation type="submission" date="2014-03" db="EMBL/GenBank/DDBJ databases">
        <title>The genome of Kluyveromyces dobzhanskii.</title>
        <authorList>
            <person name="Nystedt B."/>
            <person name="Astrom S."/>
        </authorList>
    </citation>
    <scope>NUCLEOTIDE SEQUENCE [LARGE SCALE GENOMIC DNA]</scope>
    <source>
        <strain evidence="11 12">CBS 2104</strain>
    </source>
</reference>
<dbReference type="InterPro" id="IPR059033">
    <property type="entry name" value="C144_05_dom"/>
</dbReference>
<evidence type="ECO:0000256" key="4">
    <source>
        <dbReference type="ARBA" id="ARBA00022801"/>
    </source>
</evidence>
<dbReference type="SMART" id="SM00487">
    <property type="entry name" value="DEXDc"/>
    <property type="match status" value="1"/>
</dbReference>
<name>A0A0A8KZ28_9SACH</name>
<dbReference type="PROSITE" id="PS51192">
    <property type="entry name" value="HELICASE_ATP_BIND_1"/>
    <property type="match status" value="1"/>
</dbReference>
<dbReference type="Pfam" id="PF00176">
    <property type="entry name" value="SNF2-rel_dom"/>
    <property type="match status" value="1"/>
</dbReference>
<dbReference type="SMART" id="SM00184">
    <property type="entry name" value="RING"/>
    <property type="match status" value="1"/>
</dbReference>
<keyword evidence="6" id="KW-0067">ATP-binding</keyword>
<dbReference type="PROSITE" id="PS00518">
    <property type="entry name" value="ZF_RING_1"/>
    <property type="match status" value="1"/>
</dbReference>
<dbReference type="InterPro" id="IPR017907">
    <property type="entry name" value="Znf_RING_CS"/>
</dbReference>
<keyword evidence="12" id="KW-1185">Reference proteome</keyword>
<dbReference type="Gene3D" id="3.30.40.10">
    <property type="entry name" value="Zinc/RING finger domain, C3HC4 (zinc finger)"/>
    <property type="match status" value="1"/>
</dbReference>
<feature type="region of interest" description="Disordered" evidence="8">
    <location>
        <begin position="134"/>
        <end position="154"/>
    </location>
</feature>
<evidence type="ECO:0000313" key="12">
    <source>
        <dbReference type="Proteomes" id="UP000031516"/>
    </source>
</evidence>
<dbReference type="SUPFAM" id="SSF57850">
    <property type="entry name" value="RING/U-box"/>
    <property type="match status" value="1"/>
</dbReference>
<dbReference type="CDD" id="cd18793">
    <property type="entry name" value="SF2_C_SNF"/>
    <property type="match status" value="1"/>
</dbReference>
<organism evidence="11 12">
    <name type="scientific">Kluyveromyces dobzhanskii CBS 2104</name>
    <dbReference type="NCBI Taxonomy" id="1427455"/>
    <lineage>
        <taxon>Eukaryota</taxon>
        <taxon>Fungi</taxon>
        <taxon>Dikarya</taxon>
        <taxon>Ascomycota</taxon>
        <taxon>Saccharomycotina</taxon>
        <taxon>Saccharomycetes</taxon>
        <taxon>Saccharomycetales</taxon>
        <taxon>Saccharomycetaceae</taxon>
        <taxon>Kluyveromyces</taxon>
    </lineage>
</organism>
<comment type="caution">
    <text evidence="11">The sequence shown here is derived from an EMBL/GenBank/DDBJ whole genome shotgun (WGS) entry which is preliminary data.</text>
</comment>
<feature type="compositionally biased region" description="Basic and acidic residues" evidence="8">
    <location>
        <begin position="134"/>
        <end position="143"/>
    </location>
</feature>
<dbReference type="Pfam" id="PF26021">
    <property type="entry name" value="Ferritin_C144_05"/>
    <property type="match status" value="1"/>
</dbReference>
<evidence type="ECO:0000256" key="6">
    <source>
        <dbReference type="ARBA" id="ARBA00022840"/>
    </source>
</evidence>
<evidence type="ECO:0000256" key="8">
    <source>
        <dbReference type="SAM" id="MobiDB-lite"/>
    </source>
</evidence>
<dbReference type="PANTHER" id="PTHR45865">
    <property type="entry name" value="E3 UBIQUITIN-PROTEIN LIGASE SHPRH FAMILY MEMBER"/>
    <property type="match status" value="1"/>
</dbReference>
<evidence type="ECO:0000259" key="10">
    <source>
        <dbReference type="PROSITE" id="PS51192"/>
    </source>
</evidence>
<dbReference type="InterPro" id="IPR013083">
    <property type="entry name" value="Znf_RING/FYVE/PHD"/>
</dbReference>
<proteinExistence type="predicted"/>
<protein>
    <submittedName>
        <fullName evidence="11">WGS project CCBQ000000000 data, contig 00107</fullName>
    </submittedName>
</protein>
<keyword evidence="2" id="KW-0547">Nucleotide-binding</keyword>
<sequence>MGAFPEGSFVGWELLDKDVELIEGGIRDFSFDESLQPYESHRKERQGKYGVIPVLNWGLRYGDFNVSEITKRVAVTLKWEQNQSRNKGWVQFYHNSRFLGKWDCGASFGQFKQTVLCVESKVKEKDDWEELVHATEEKEKEESGTGNSKRKKRKVALRNKNTYKFPDVKLHPLVMSIDSQGNWEVTVQMSLFCVIDDGNNFAEETNRLLTELFNEKNVEYTAEEAYRREMGSVDEFNHLLERHSKQILREGVQVNVPSMLNVKLMPFQMESVDWMLRKEGFYNEPLERISTVKQLKGFLNEHVSFGYEFMPINNCFWNKVVGYICPLDTAWNIYEEWLTDQSNERKTKGLLADEMGLGKTVEMIGLITTNRRDLSHISTTCISSTTKKEIYRAKTNLIVCPVTILEQWIDEIHLMFNNNVSDFKVFHYEGFAKMKHKFNNESSINLAKRLSEYDVVITSYNVLSAERRYANFGEVQRPSRKSTRQHDYSSPLINLEFFRVILDEVQLLGHVLSYTSQCLQMVNRIHSWCMSGTPVQSVRSLQDIFSHLQLHPFQLPEVSELADNAYYASSANHSGYNESDHYYGFIYRNWDPTDDWYGYHGCRLTREEIFDIFPNYNLAIRHLKKDVQDQIKIPKQVNYLIPVEFNPVERDNYTDLWDSFLSASGYDSKGRGTCYLDFYNLKMWLDIFRLTCCHASLKFDHDSDIAGYKWRAVDDLKDMDAVLDTMKQQVSNKISRLQRENYAIQIHTAQVKTEAGEDHDTSTSVFQNVIESITNDLRTVYGINDFLDLNIETVQSIPVNDISGFRSLLQLLHQAIYLLATSYYQLGSKKLQDIENIYDNEGNHESLTKNDMIKSSKESSENSNGDVCMKNELVEISNYQNLEREWYATAKKLRREMLRERIADVNAVVSNVRNFFAKESLERKLKLDYIILDKDNFALPLGETVIYQQIIRLFERINKQTEQFNGLIKKLEVLCYETIDIQPDDGEDAVKLKDFSEVLRKQNMVKFILDTLERILTNREDMLISEYKVTPSDHDNSTVEADSQLLDDISKNTVFIDGDSLRLLLNRAEDSPVMQNQLLRSKLSNHTMHDFIECHEADITRIQKENKNMKIVLERFNDIYDAKVDYFNHLQLISESQPSPAKEPYAVMKLTVNKGSEELRYEKNCSTISNLRSRRNYLNTLSQLKSTIAKNEAITCAICYSDVYTGSILKCGHLFCKGCVIHWFQKNSSCPLCKTTMTNSEVYHFKFRENDLQESKDTNNIVSTLKENGSDKNIHPSKMNGEIGHFSHSIDRDNSFQNTEAIIAHKYSTFSKMNEVNKIVLKNSWGGKVDQALKLILYIKKQHMENDPSAKSPQIVICSMHPQFFDILGRLLSLHKISFGRPLRDTPYAAAINIFKKNPECTCLFLRSRQEAVGLTLVNARHLFIMDPIMESSTEAQALSRIHRIGQKQETYVWNFMVRNTVEESIIKFKVELESKRFQQMEELKKLNSEEVMCVAEKKWRTLYHWKI</sequence>
<evidence type="ECO:0000256" key="7">
    <source>
        <dbReference type="PROSITE-ProRule" id="PRU00175"/>
    </source>
</evidence>
<dbReference type="OrthoDB" id="5330228at2759"/>
<feature type="domain" description="Helicase ATP-binding" evidence="10">
    <location>
        <begin position="340"/>
        <end position="552"/>
    </location>
</feature>
<dbReference type="PANTHER" id="PTHR45865:SF1">
    <property type="entry name" value="E3 UBIQUITIN-PROTEIN LIGASE SHPRH"/>
    <property type="match status" value="1"/>
</dbReference>
<dbReference type="GO" id="GO:0006974">
    <property type="term" value="P:DNA damage response"/>
    <property type="evidence" value="ECO:0007669"/>
    <property type="project" value="TreeGrafter"/>
</dbReference>
<dbReference type="InterPro" id="IPR014001">
    <property type="entry name" value="Helicase_ATP-bd"/>
</dbReference>
<evidence type="ECO:0000256" key="1">
    <source>
        <dbReference type="ARBA" id="ARBA00022723"/>
    </source>
</evidence>
<keyword evidence="5" id="KW-0862">Zinc</keyword>
<dbReference type="GO" id="GO:0000209">
    <property type="term" value="P:protein polyubiquitination"/>
    <property type="evidence" value="ECO:0007669"/>
    <property type="project" value="TreeGrafter"/>
</dbReference>
<keyword evidence="4" id="KW-0378">Hydrolase</keyword>
<dbReference type="InterPro" id="IPR001841">
    <property type="entry name" value="Znf_RING"/>
</dbReference>
<dbReference type="GO" id="GO:0005634">
    <property type="term" value="C:nucleus"/>
    <property type="evidence" value="ECO:0007669"/>
    <property type="project" value="TreeGrafter"/>
</dbReference>
<evidence type="ECO:0000259" key="9">
    <source>
        <dbReference type="PROSITE" id="PS50089"/>
    </source>
</evidence>
<gene>
    <name evidence="11" type="ORF">KLDO_g121</name>
</gene>